<protein>
    <submittedName>
        <fullName evidence="1">Uncharacterized protein</fullName>
    </submittedName>
</protein>
<dbReference type="GO" id="GO:0016567">
    <property type="term" value="P:protein ubiquitination"/>
    <property type="evidence" value="ECO:0007669"/>
    <property type="project" value="InterPro"/>
</dbReference>
<dbReference type="PANTHER" id="PTHR15439:SF0">
    <property type="entry name" value="CELL DIVISION CYCLE AND APOPTOSIS REGULATOR PROTEIN 1-RELATED"/>
    <property type="match status" value="1"/>
</dbReference>
<dbReference type="PANTHER" id="PTHR15439">
    <property type="entry name" value="RETINOBLASTOMA-BINDING PROTEIN 6"/>
    <property type="match status" value="1"/>
</dbReference>
<accession>A0AAN9QZ74</accession>
<dbReference type="Gene3D" id="3.30.40.10">
    <property type="entry name" value="Zinc/RING finger domain, C3HC4 (zinc finger)"/>
    <property type="match status" value="1"/>
</dbReference>
<dbReference type="GO" id="GO:0005634">
    <property type="term" value="C:nucleus"/>
    <property type="evidence" value="ECO:0007669"/>
    <property type="project" value="TreeGrafter"/>
</dbReference>
<reference evidence="1 2" key="1">
    <citation type="submission" date="2024-01" db="EMBL/GenBank/DDBJ databases">
        <title>The genomes of 5 underutilized Papilionoideae crops provide insights into root nodulation and disease resistanc.</title>
        <authorList>
            <person name="Jiang F."/>
        </authorList>
    </citation>
    <scope>NUCLEOTIDE SEQUENCE [LARGE SCALE GENOMIC DNA]</scope>
    <source>
        <strain evidence="1">JINMINGXINNONG_FW02</strain>
        <tissue evidence="1">Leaves</tissue>
    </source>
</reference>
<comment type="caution">
    <text evidence="1">The sequence shown here is derived from an EMBL/GenBank/DDBJ whole genome shotgun (WGS) entry which is preliminary data.</text>
</comment>
<dbReference type="GO" id="GO:0061630">
    <property type="term" value="F:ubiquitin protein ligase activity"/>
    <property type="evidence" value="ECO:0007669"/>
    <property type="project" value="InterPro"/>
</dbReference>
<dbReference type="SUPFAM" id="SSF57850">
    <property type="entry name" value="RING/U-box"/>
    <property type="match status" value="1"/>
</dbReference>
<organism evidence="1 2">
    <name type="scientific">Phaseolus coccineus</name>
    <name type="common">Scarlet runner bean</name>
    <name type="synonym">Phaseolus multiflorus</name>
    <dbReference type="NCBI Taxonomy" id="3886"/>
    <lineage>
        <taxon>Eukaryota</taxon>
        <taxon>Viridiplantae</taxon>
        <taxon>Streptophyta</taxon>
        <taxon>Embryophyta</taxon>
        <taxon>Tracheophyta</taxon>
        <taxon>Spermatophyta</taxon>
        <taxon>Magnoliopsida</taxon>
        <taxon>eudicotyledons</taxon>
        <taxon>Gunneridae</taxon>
        <taxon>Pentapetalae</taxon>
        <taxon>rosids</taxon>
        <taxon>fabids</taxon>
        <taxon>Fabales</taxon>
        <taxon>Fabaceae</taxon>
        <taxon>Papilionoideae</taxon>
        <taxon>50 kb inversion clade</taxon>
        <taxon>NPAAA clade</taxon>
        <taxon>indigoferoid/millettioid clade</taxon>
        <taxon>Phaseoleae</taxon>
        <taxon>Phaseolus</taxon>
    </lineage>
</organism>
<evidence type="ECO:0000313" key="1">
    <source>
        <dbReference type="EMBL" id="KAK7352746.1"/>
    </source>
</evidence>
<sequence length="166" mass="18868">MKIEGLPSTHSIGDLPPDLHCPLCNNVTKDAVLTSKCCFKSFCIRDYIISKCVFVCGATNTLVDELLPNKTLRDTINHIVGSGNAVLKMLEALLKFKIWSLLDVHSLRFHPQPHLLTKNLCWIYTCYCFINLVANFFEVVLSTYPKICSSLFFGDFIIFFLEQGLW</sequence>
<dbReference type="GO" id="GO:0006511">
    <property type="term" value="P:ubiquitin-dependent protein catabolic process"/>
    <property type="evidence" value="ECO:0007669"/>
    <property type="project" value="TreeGrafter"/>
</dbReference>
<proteinExistence type="predicted"/>
<keyword evidence="2" id="KW-1185">Reference proteome</keyword>
<dbReference type="AlphaFoldDB" id="A0AAN9QZ74"/>
<name>A0AAN9QZ74_PHACN</name>
<gene>
    <name evidence="1" type="ORF">VNO80_18174</name>
</gene>
<evidence type="ECO:0000313" key="2">
    <source>
        <dbReference type="Proteomes" id="UP001374584"/>
    </source>
</evidence>
<dbReference type="InterPro" id="IPR013083">
    <property type="entry name" value="Znf_RING/FYVE/PHD"/>
</dbReference>
<dbReference type="Proteomes" id="UP001374584">
    <property type="component" value="Unassembled WGS sequence"/>
</dbReference>
<dbReference type="EMBL" id="JAYMYR010000007">
    <property type="protein sequence ID" value="KAK7352746.1"/>
    <property type="molecule type" value="Genomic_DNA"/>
</dbReference>
<dbReference type="InterPro" id="IPR033489">
    <property type="entry name" value="RBBP6"/>
</dbReference>
<dbReference type="GO" id="GO:0006397">
    <property type="term" value="P:mRNA processing"/>
    <property type="evidence" value="ECO:0007669"/>
    <property type="project" value="InterPro"/>
</dbReference>